<dbReference type="Pfam" id="PF00364">
    <property type="entry name" value="Biotin_lipoyl"/>
    <property type="match status" value="1"/>
</dbReference>
<dbReference type="InterPro" id="IPR011053">
    <property type="entry name" value="Single_hybrid_motif"/>
</dbReference>
<protein>
    <recommendedName>
        <fullName evidence="2">Lipoyl-binding domain-containing protein</fullName>
    </recommendedName>
</protein>
<feature type="domain" description="Lipoyl-binding" evidence="2">
    <location>
        <begin position="4"/>
        <end position="79"/>
    </location>
</feature>
<dbReference type="Proteomes" id="UP000243140">
    <property type="component" value="Unassembled WGS sequence"/>
</dbReference>
<keyword evidence="1" id="KW-0092">Biotin</keyword>
<evidence type="ECO:0000313" key="3">
    <source>
        <dbReference type="EMBL" id="ORA83620.1"/>
    </source>
</evidence>
<evidence type="ECO:0000259" key="2">
    <source>
        <dbReference type="PROSITE" id="PS50968"/>
    </source>
</evidence>
<organism evidence="3 4">
    <name type="scientific">Mycobacterium malmoense</name>
    <dbReference type="NCBI Taxonomy" id="1780"/>
    <lineage>
        <taxon>Bacteria</taxon>
        <taxon>Bacillati</taxon>
        <taxon>Actinomycetota</taxon>
        <taxon>Actinomycetes</taxon>
        <taxon>Mycobacteriales</taxon>
        <taxon>Mycobacteriaceae</taxon>
        <taxon>Mycobacterium</taxon>
    </lineage>
</organism>
<dbReference type="PROSITE" id="PS50968">
    <property type="entry name" value="BIOTINYL_LIPOYL"/>
    <property type="match status" value="1"/>
</dbReference>
<name>A0ABX3SV63_MYCMA</name>
<dbReference type="PANTHER" id="PTHR45266">
    <property type="entry name" value="OXALOACETATE DECARBOXYLASE ALPHA CHAIN"/>
    <property type="match status" value="1"/>
</dbReference>
<dbReference type="PANTHER" id="PTHR45266:SF3">
    <property type="entry name" value="OXALOACETATE DECARBOXYLASE ALPHA CHAIN"/>
    <property type="match status" value="1"/>
</dbReference>
<evidence type="ECO:0000313" key="4">
    <source>
        <dbReference type="Proteomes" id="UP000243140"/>
    </source>
</evidence>
<dbReference type="NCBIfam" id="NF004547">
    <property type="entry name" value="PRK05889.1"/>
    <property type="match status" value="1"/>
</dbReference>
<dbReference type="EMBL" id="MVHV01000007">
    <property type="protein sequence ID" value="ORA83620.1"/>
    <property type="molecule type" value="Genomic_DNA"/>
</dbReference>
<dbReference type="SUPFAM" id="SSF51230">
    <property type="entry name" value="Single hybrid motif"/>
    <property type="match status" value="1"/>
</dbReference>
<keyword evidence="4" id="KW-1185">Reference proteome</keyword>
<proteinExistence type="predicted"/>
<dbReference type="Gene3D" id="2.40.50.100">
    <property type="match status" value="1"/>
</dbReference>
<comment type="caution">
    <text evidence="3">The sequence shown here is derived from an EMBL/GenBank/DDBJ whole genome shotgun (WGS) entry which is preliminary data.</text>
</comment>
<accession>A0ABX3SV63</accession>
<dbReference type="CDD" id="cd06850">
    <property type="entry name" value="biotinyl_domain"/>
    <property type="match status" value="1"/>
</dbReference>
<reference evidence="3 4" key="1">
    <citation type="submission" date="2017-02" db="EMBL/GenBank/DDBJ databases">
        <title>The new phylogeny of genus Mycobacterium.</title>
        <authorList>
            <person name="Tortoli E."/>
            <person name="Trovato A."/>
            <person name="Cirillo D.M."/>
        </authorList>
    </citation>
    <scope>NUCLEOTIDE SEQUENCE [LARGE SCALE GENOMIC DNA]</scope>
    <source>
        <strain evidence="3 4">IP1130001</strain>
    </source>
</reference>
<dbReference type="InterPro" id="IPR000089">
    <property type="entry name" value="Biotin_lipoyl"/>
</dbReference>
<evidence type="ECO:0000256" key="1">
    <source>
        <dbReference type="ARBA" id="ARBA00023267"/>
    </source>
</evidence>
<gene>
    <name evidence="3" type="ORF">BST29_08715</name>
</gene>
<sequence length="79" mass="8201">MAEMSGVKMAEDVRAEIVASVLEVVVNEGDRIGKGDTVVLLESMKMEIPVLAEVDGTVSKVSVSVGDVIQAGDLIAVIS</sequence>
<dbReference type="InterPro" id="IPR050709">
    <property type="entry name" value="Biotin_Carboxyl_Carrier/Decarb"/>
</dbReference>